<dbReference type="InterPro" id="IPR006157">
    <property type="entry name" value="FolB_dom"/>
</dbReference>
<gene>
    <name evidence="8" type="ORF">EP47_02300</name>
</gene>
<dbReference type="SMART" id="SM00905">
    <property type="entry name" value="FolB"/>
    <property type="match status" value="1"/>
</dbReference>
<comment type="pathway">
    <text evidence="2 6">Cofactor biosynthesis; tetrahydrofolate biosynthesis; 2-amino-4-hydroxy-6-hydroxymethyl-7,8-dihydropteridine diphosphate from 7,8-dihydroneopterin triphosphate: step 3/4.</text>
</comment>
<evidence type="ECO:0000256" key="4">
    <source>
        <dbReference type="ARBA" id="ARBA00022909"/>
    </source>
</evidence>
<dbReference type="NCBIfam" id="TIGR00526">
    <property type="entry name" value="folB_dom"/>
    <property type="match status" value="1"/>
</dbReference>
<dbReference type="GO" id="GO:0005737">
    <property type="term" value="C:cytoplasm"/>
    <property type="evidence" value="ECO:0007669"/>
    <property type="project" value="TreeGrafter"/>
</dbReference>
<dbReference type="InterPro" id="IPR043133">
    <property type="entry name" value="GTP-CH-I_C/QueF"/>
</dbReference>
<keyword evidence="4 6" id="KW-0289">Folate biosynthesis</keyword>
<feature type="domain" description="Dihydroneopterin aldolase/epimerase" evidence="7">
    <location>
        <begin position="4"/>
        <end position="112"/>
    </location>
</feature>
<organism evidence="8 9">
    <name type="scientific">Legionella norrlandica</name>
    <dbReference type="NCBI Taxonomy" id="1498499"/>
    <lineage>
        <taxon>Bacteria</taxon>
        <taxon>Pseudomonadati</taxon>
        <taxon>Pseudomonadota</taxon>
        <taxon>Gammaproteobacteria</taxon>
        <taxon>Legionellales</taxon>
        <taxon>Legionellaceae</taxon>
        <taxon>Legionella</taxon>
    </lineage>
</organism>
<dbReference type="NCBIfam" id="TIGR00525">
    <property type="entry name" value="folB"/>
    <property type="match status" value="1"/>
</dbReference>
<comment type="catalytic activity">
    <reaction evidence="1 6">
        <text>7,8-dihydroneopterin = 6-hydroxymethyl-7,8-dihydropterin + glycolaldehyde</text>
        <dbReference type="Rhea" id="RHEA:10540"/>
        <dbReference type="ChEBI" id="CHEBI:17001"/>
        <dbReference type="ChEBI" id="CHEBI:17071"/>
        <dbReference type="ChEBI" id="CHEBI:44841"/>
        <dbReference type="EC" id="4.1.2.25"/>
    </reaction>
</comment>
<evidence type="ECO:0000313" key="8">
    <source>
        <dbReference type="EMBL" id="KGP63398.1"/>
    </source>
</evidence>
<evidence type="ECO:0000256" key="6">
    <source>
        <dbReference type="RuleBase" id="RU362079"/>
    </source>
</evidence>
<evidence type="ECO:0000256" key="3">
    <source>
        <dbReference type="ARBA" id="ARBA00005708"/>
    </source>
</evidence>
<evidence type="ECO:0000256" key="5">
    <source>
        <dbReference type="ARBA" id="ARBA00023239"/>
    </source>
</evidence>
<evidence type="ECO:0000259" key="7">
    <source>
        <dbReference type="SMART" id="SM00905"/>
    </source>
</evidence>
<evidence type="ECO:0000256" key="1">
    <source>
        <dbReference type="ARBA" id="ARBA00001353"/>
    </source>
</evidence>
<comment type="caution">
    <text evidence="8">The sequence shown here is derived from an EMBL/GenBank/DDBJ whole genome shotgun (WGS) entry which is preliminary data.</text>
</comment>
<dbReference type="AlphaFoldDB" id="A0A0A2T7N4"/>
<proteinExistence type="inferred from homology"/>
<dbReference type="RefSeq" id="WP_035888992.1">
    <property type="nucleotide sequence ID" value="NZ_JNCF01000018.1"/>
</dbReference>
<dbReference type="GO" id="GO:0004150">
    <property type="term" value="F:dihydroneopterin aldolase activity"/>
    <property type="evidence" value="ECO:0007669"/>
    <property type="project" value="UniProtKB-UniRule"/>
</dbReference>
<sequence>MDILNITALSVETKIGVYGWEQRINQRLLIDISIPSNFKDCKDNLCNTLDYDDLCQTVTQFVESTSFQLIETVAEQIAYLIKQKYQVEKVSVAVSKPHAVKNAGGIQVIVDR</sequence>
<dbReference type="PANTHER" id="PTHR42844">
    <property type="entry name" value="DIHYDRONEOPTERIN ALDOLASE 1-RELATED"/>
    <property type="match status" value="1"/>
</dbReference>
<keyword evidence="5 6" id="KW-0456">Lyase</keyword>
<name>A0A0A2T7N4_9GAMM</name>
<dbReference type="GO" id="GO:0046656">
    <property type="term" value="P:folic acid biosynthetic process"/>
    <property type="evidence" value="ECO:0007669"/>
    <property type="project" value="UniProtKB-UniRule"/>
</dbReference>
<dbReference type="Pfam" id="PF02152">
    <property type="entry name" value="FolB"/>
    <property type="match status" value="1"/>
</dbReference>
<dbReference type="UniPathway" id="UPA00077">
    <property type="reaction ID" value="UER00154"/>
</dbReference>
<evidence type="ECO:0000256" key="2">
    <source>
        <dbReference type="ARBA" id="ARBA00005013"/>
    </source>
</evidence>
<reference evidence="8 9" key="1">
    <citation type="submission" date="2014-05" db="EMBL/GenBank/DDBJ databases">
        <authorList>
            <person name="Rizzardi K."/>
            <person name="Winiecka-Krusnell J."/>
            <person name="Ramliden M."/>
            <person name="Alm E."/>
            <person name="Andersson S."/>
            <person name="Byfors S."/>
        </authorList>
    </citation>
    <scope>NUCLEOTIDE SEQUENCE [LARGE SCALE GENOMIC DNA]</scope>
    <source>
        <strain evidence="8 9">LEGN</strain>
    </source>
</reference>
<dbReference type="SUPFAM" id="SSF55620">
    <property type="entry name" value="Tetrahydrobiopterin biosynthesis enzymes-like"/>
    <property type="match status" value="1"/>
</dbReference>
<comment type="function">
    <text evidence="6">Catalyzes the conversion of 7,8-dihydroneopterin to 6-hydroxymethyl-7,8-dihydropterin.</text>
</comment>
<dbReference type="Proteomes" id="UP000054422">
    <property type="component" value="Unassembled WGS sequence"/>
</dbReference>
<accession>A0A0A2T7N4</accession>
<comment type="similarity">
    <text evidence="3 6">Belongs to the DHNA family.</text>
</comment>
<dbReference type="STRING" id="1498499.EP47_02300"/>
<dbReference type="Gene3D" id="3.30.1130.10">
    <property type="match status" value="1"/>
</dbReference>
<protein>
    <recommendedName>
        <fullName evidence="6">7,8-dihydroneopterin aldolase</fullName>
        <ecNumber evidence="6">4.1.2.25</ecNumber>
    </recommendedName>
</protein>
<dbReference type="InterPro" id="IPR006156">
    <property type="entry name" value="Dihydroneopterin_aldolase"/>
</dbReference>
<evidence type="ECO:0000313" key="9">
    <source>
        <dbReference type="Proteomes" id="UP000054422"/>
    </source>
</evidence>
<dbReference type="OrthoDB" id="9810587at2"/>
<dbReference type="GO" id="GO:0046654">
    <property type="term" value="P:tetrahydrofolate biosynthetic process"/>
    <property type="evidence" value="ECO:0007669"/>
    <property type="project" value="UniProtKB-UniRule"/>
</dbReference>
<dbReference type="PANTHER" id="PTHR42844:SF1">
    <property type="entry name" value="DIHYDRONEOPTERIN ALDOLASE 1-RELATED"/>
    <property type="match status" value="1"/>
</dbReference>
<keyword evidence="9" id="KW-1185">Reference proteome</keyword>
<dbReference type="EMBL" id="JNCF01000018">
    <property type="protein sequence ID" value="KGP63398.1"/>
    <property type="molecule type" value="Genomic_DNA"/>
</dbReference>
<dbReference type="EC" id="4.1.2.25" evidence="6"/>